<keyword evidence="3 4" id="KW-0408">Iron</keyword>
<keyword evidence="1 4" id="KW-0349">Heme</keyword>
<comment type="caution">
    <text evidence="7">The sequence shown here is derived from an EMBL/GenBank/DDBJ whole genome shotgun (WGS) entry which is preliminary data.</text>
</comment>
<sequence>MRTRQTVLSALAGLTLALTGCSESGPDTASTAADADSNGGNAAAEDSTKAGTPAVDVTAMLESSLEPRNGVGMDRLEQSEMQVTCSEVGGASPGGEQAEGIRAAAKAGVTYPEDGNYLGDWEAGETIAQTGTGMQYSDNPDEPNGGNCYACHQLDPEEVAYGTLGPSLTNYGQRGTSEQILTYTWDKLWNPHAFNACSHMPRFGDAGILTEQQLKDVMAYLLDPDSPVNRKP</sequence>
<dbReference type="RefSeq" id="WP_311657637.1">
    <property type="nucleotide sequence ID" value="NZ_JAVRHY010000003.1"/>
</dbReference>
<dbReference type="PROSITE" id="PS51257">
    <property type="entry name" value="PROKAR_LIPOPROTEIN"/>
    <property type="match status" value="1"/>
</dbReference>
<dbReference type="SUPFAM" id="SSF46626">
    <property type="entry name" value="Cytochrome c"/>
    <property type="match status" value="1"/>
</dbReference>
<feature type="compositionally biased region" description="Low complexity" evidence="5">
    <location>
        <begin position="27"/>
        <end position="44"/>
    </location>
</feature>
<proteinExistence type="predicted"/>
<dbReference type="NCBIfam" id="TIGR04485">
    <property type="entry name" value="thiosulf_SoxX"/>
    <property type="match status" value="1"/>
</dbReference>
<evidence type="ECO:0000256" key="4">
    <source>
        <dbReference type="PROSITE-ProRule" id="PRU00433"/>
    </source>
</evidence>
<evidence type="ECO:0000313" key="8">
    <source>
        <dbReference type="Proteomes" id="UP001259982"/>
    </source>
</evidence>
<feature type="region of interest" description="Disordered" evidence="5">
    <location>
        <begin position="23"/>
        <end position="49"/>
    </location>
</feature>
<evidence type="ECO:0000256" key="5">
    <source>
        <dbReference type="SAM" id="MobiDB-lite"/>
    </source>
</evidence>
<feature type="domain" description="Cytochrome c" evidence="6">
    <location>
        <begin position="119"/>
        <end position="225"/>
    </location>
</feature>
<evidence type="ECO:0000256" key="2">
    <source>
        <dbReference type="ARBA" id="ARBA00022723"/>
    </source>
</evidence>
<organism evidence="7 8">
    <name type="scientific">Spectribacter acetivorans</name>
    <dbReference type="NCBI Taxonomy" id="3075603"/>
    <lineage>
        <taxon>Bacteria</taxon>
        <taxon>Pseudomonadati</taxon>
        <taxon>Pseudomonadota</taxon>
        <taxon>Gammaproteobacteria</taxon>
        <taxon>Salinisphaerales</taxon>
        <taxon>Salinisphaeraceae</taxon>
        <taxon>Spectribacter</taxon>
    </lineage>
</organism>
<evidence type="ECO:0000256" key="3">
    <source>
        <dbReference type="ARBA" id="ARBA00023004"/>
    </source>
</evidence>
<dbReference type="InterPro" id="IPR036909">
    <property type="entry name" value="Cyt_c-like_dom_sf"/>
</dbReference>
<evidence type="ECO:0000259" key="6">
    <source>
        <dbReference type="PROSITE" id="PS51007"/>
    </source>
</evidence>
<reference evidence="7 8" key="1">
    <citation type="submission" date="2023-09" db="EMBL/GenBank/DDBJ databases">
        <authorList>
            <person name="Rey-Velasco X."/>
        </authorList>
    </citation>
    <scope>NUCLEOTIDE SEQUENCE [LARGE SCALE GENOMIC DNA]</scope>
    <source>
        <strain evidence="7 8">P385</strain>
    </source>
</reference>
<gene>
    <name evidence="7" type="primary">soxX</name>
    <name evidence="7" type="ORF">RM531_04625</name>
</gene>
<dbReference type="InterPro" id="IPR030999">
    <property type="entry name" value="Thiosulf_SoxX"/>
</dbReference>
<protein>
    <submittedName>
        <fullName evidence="7">Sulfur oxidation c-type cytochrome SoxX</fullName>
    </submittedName>
</protein>
<evidence type="ECO:0000256" key="1">
    <source>
        <dbReference type="ARBA" id="ARBA00022617"/>
    </source>
</evidence>
<keyword evidence="2 4" id="KW-0479">Metal-binding</keyword>
<dbReference type="Proteomes" id="UP001259982">
    <property type="component" value="Unassembled WGS sequence"/>
</dbReference>
<dbReference type="InterPro" id="IPR009056">
    <property type="entry name" value="Cyt_c-like_dom"/>
</dbReference>
<name>A0ABU3B5L5_9GAMM</name>
<accession>A0ABU3B5L5</accession>
<keyword evidence="8" id="KW-1185">Reference proteome</keyword>
<dbReference type="EMBL" id="JAVRHY010000003">
    <property type="protein sequence ID" value="MDT0617749.1"/>
    <property type="molecule type" value="Genomic_DNA"/>
</dbReference>
<evidence type="ECO:0000313" key="7">
    <source>
        <dbReference type="EMBL" id="MDT0617749.1"/>
    </source>
</evidence>
<dbReference type="Gene3D" id="1.10.760.10">
    <property type="entry name" value="Cytochrome c-like domain"/>
    <property type="match status" value="1"/>
</dbReference>
<dbReference type="PROSITE" id="PS51007">
    <property type="entry name" value="CYTC"/>
    <property type="match status" value="1"/>
</dbReference>
<dbReference type="Pfam" id="PF00034">
    <property type="entry name" value="Cytochrom_C"/>
    <property type="match status" value="1"/>
</dbReference>